<dbReference type="InterPro" id="IPR029052">
    <property type="entry name" value="Metallo-depent_PP-like"/>
</dbReference>
<keyword evidence="1" id="KW-0472">Membrane</keyword>
<gene>
    <name evidence="3" type="ORF">SAMN02745161_1992</name>
</gene>
<dbReference type="EMBL" id="FSRG01000005">
    <property type="protein sequence ID" value="SIO14471.1"/>
    <property type="molecule type" value="Genomic_DNA"/>
</dbReference>
<feature type="transmembrane region" description="Helical" evidence="1">
    <location>
        <begin position="36"/>
        <end position="54"/>
    </location>
</feature>
<evidence type="ECO:0000313" key="4">
    <source>
        <dbReference type="Proteomes" id="UP000184694"/>
    </source>
</evidence>
<dbReference type="Pfam" id="PF00149">
    <property type="entry name" value="Metallophos"/>
    <property type="match status" value="1"/>
</dbReference>
<dbReference type="Gene3D" id="3.60.21.10">
    <property type="match status" value="1"/>
</dbReference>
<keyword evidence="4" id="KW-1185">Reference proteome</keyword>
<feature type="transmembrane region" description="Helical" evidence="1">
    <location>
        <begin position="6"/>
        <end position="29"/>
    </location>
</feature>
<feature type="transmembrane region" description="Helical" evidence="1">
    <location>
        <begin position="116"/>
        <end position="137"/>
    </location>
</feature>
<name>A0A1N6H3U3_9BACT</name>
<protein>
    <recommendedName>
        <fullName evidence="2">Calcineurin-like phosphoesterase domain-containing protein</fullName>
    </recommendedName>
</protein>
<dbReference type="PANTHER" id="PTHR31302:SF0">
    <property type="entry name" value="TRANSMEMBRANE PROTEIN WITH METALLOPHOSPHOESTERASE DOMAIN"/>
    <property type="match status" value="1"/>
</dbReference>
<proteinExistence type="predicted"/>
<evidence type="ECO:0000256" key="1">
    <source>
        <dbReference type="SAM" id="Phobius"/>
    </source>
</evidence>
<feature type="transmembrane region" description="Helical" evidence="1">
    <location>
        <begin position="74"/>
        <end position="95"/>
    </location>
</feature>
<dbReference type="Proteomes" id="UP000184694">
    <property type="component" value="Unassembled WGS sequence"/>
</dbReference>
<organism evidence="3 4">
    <name type="scientific">Halodesulfovibrio marinisediminis DSM 17456</name>
    <dbReference type="NCBI Taxonomy" id="1121457"/>
    <lineage>
        <taxon>Bacteria</taxon>
        <taxon>Pseudomonadati</taxon>
        <taxon>Thermodesulfobacteriota</taxon>
        <taxon>Desulfovibrionia</taxon>
        <taxon>Desulfovibrionales</taxon>
        <taxon>Desulfovibrionaceae</taxon>
        <taxon>Halodesulfovibrio</taxon>
    </lineage>
</organism>
<dbReference type="InterPro" id="IPR004843">
    <property type="entry name" value="Calcineurin-like_PHP"/>
</dbReference>
<dbReference type="InterPro" id="IPR051158">
    <property type="entry name" value="Metallophosphoesterase_sf"/>
</dbReference>
<keyword evidence="1" id="KW-1133">Transmembrane helix</keyword>
<dbReference type="PANTHER" id="PTHR31302">
    <property type="entry name" value="TRANSMEMBRANE PROTEIN WITH METALLOPHOSPHOESTERASE DOMAIN-RELATED"/>
    <property type="match status" value="1"/>
</dbReference>
<feature type="domain" description="Calcineurin-like phosphoesterase" evidence="2">
    <location>
        <begin position="164"/>
        <end position="331"/>
    </location>
</feature>
<dbReference type="GO" id="GO:0016787">
    <property type="term" value="F:hydrolase activity"/>
    <property type="evidence" value="ECO:0007669"/>
    <property type="project" value="InterPro"/>
</dbReference>
<reference evidence="4" key="1">
    <citation type="submission" date="2016-11" db="EMBL/GenBank/DDBJ databases">
        <authorList>
            <person name="Varghese N."/>
            <person name="Submissions S."/>
        </authorList>
    </citation>
    <scope>NUCLEOTIDE SEQUENCE [LARGE SCALE GENOMIC DNA]</scope>
    <source>
        <strain evidence="4">DSM 17456</strain>
    </source>
</reference>
<dbReference type="CDD" id="cd07385">
    <property type="entry name" value="MPP_YkuE_C"/>
    <property type="match status" value="1"/>
</dbReference>
<sequence>MRDQMTYFSIVMTSVLFVLWAVVCWRMILPLRVSRLTKFLLVVGGLVSLTLYYVTRLFVREGLPVELHATLRWIGYLSLGGISLTIPFLFAKELLQLGGRVVMFKKKSFDGARRTFLHNAGNAAVLAAVFPTMAFSVQEAFQEPVVKKNTLQVAGLPSDLEGVTIAQISDLHVGSILDGTWLSQLMRQVEDLRPDMLVLTGDAIDGRVSRVGKELDALSGFEAPLGKFFVTGNHEFYSGVEGWVEQMRSMNFTVLNNEHALVQNDSGKILVAGVWDYHGERFGKRYASSPFAAKADAPEHDVSILLAHQPKNIFEASKAGFDIQLSGHTHGGQYFPWTYAVHLFQPYVKGVHQVDGTTLYVSTGTGFWGPPMRLTVPPEITLHTLMAA</sequence>
<dbReference type="AlphaFoldDB" id="A0A1N6H3U3"/>
<evidence type="ECO:0000313" key="3">
    <source>
        <dbReference type="EMBL" id="SIO14471.1"/>
    </source>
</evidence>
<accession>A0A1N6H3U3</accession>
<evidence type="ECO:0000259" key="2">
    <source>
        <dbReference type="Pfam" id="PF00149"/>
    </source>
</evidence>
<dbReference type="STRING" id="1121457.SAMN02745161_1992"/>
<dbReference type="SUPFAM" id="SSF56300">
    <property type="entry name" value="Metallo-dependent phosphatases"/>
    <property type="match status" value="1"/>
</dbReference>
<keyword evidence="1" id="KW-0812">Transmembrane</keyword>